<evidence type="ECO:0000256" key="1">
    <source>
        <dbReference type="SAM" id="SignalP"/>
    </source>
</evidence>
<dbReference type="AlphaFoldDB" id="Q0QVV6"/>
<evidence type="ECO:0000313" key="3">
    <source>
        <dbReference type="EMBL" id="ABB70524.1"/>
    </source>
</evidence>
<evidence type="ECO:0000259" key="2">
    <source>
        <dbReference type="Pfam" id="PF01826"/>
    </source>
</evidence>
<sequence>MDSKMFLLMVAALTVFWITSGIAAPLEEDEPVDRTCRRLNEFYVECSNRCDDKYCDGSEIYMKCTQDCSHGYRCRCKTGTKRDSRGNCIEENKCNTTKLWL</sequence>
<dbReference type="InterPro" id="IPR002919">
    <property type="entry name" value="TIL_dom"/>
</dbReference>
<feature type="domain" description="TIL" evidence="2">
    <location>
        <begin position="40"/>
        <end position="94"/>
    </location>
</feature>
<accession>Q0QVV6</accession>
<name>Q0QVV6_MAYDE</name>
<dbReference type="InterPro" id="IPR036084">
    <property type="entry name" value="Ser_inhib-like_sf"/>
</dbReference>
<organism evidence="3">
    <name type="scientific">Mayetiola destructor</name>
    <name type="common">Hessian fly</name>
    <dbReference type="NCBI Taxonomy" id="39758"/>
    <lineage>
        <taxon>Eukaryota</taxon>
        <taxon>Metazoa</taxon>
        <taxon>Ecdysozoa</taxon>
        <taxon>Arthropoda</taxon>
        <taxon>Hexapoda</taxon>
        <taxon>Insecta</taxon>
        <taxon>Pterygota</taxon>
        <taxon>Neoptera</taxon>
        <taxon>Endopterygota</taxon>
        <taxon>Diptera</taxon>
        <taxon>Nematocera</taxon>
        <taxon>Sciaroidea</taxon>
        <taxon>Cecidomyiidae</taxon>
        <taxon>Mayetiola</taxon>
    </lineage>
</organism>
<feature type="signal peptide" evidence="1">
    <location>
        <begin position="1"/>
        <end position="23"/>
    </location>
</feature>
<proteinExistence type="evidence at transcript level"/>
<protein>
    <submittedName>
        <fullName evidence="3">Protease inhibitor Sg8C3</fullName>
    </submittedName>
</protein>
<dbReference type="Pfam" id="PF01826">
    <property type="entry name" value="TIL"/>
    <property type="match status" value="1"/>
</dbReference>
<dbReference type="SUPFAM" id="SSF57567">
    <property type="entry name" value="Serine protease inhibitors"/>
    <property type="match status" value="1"/>
</dbReference>
<feature type="chain" id="PRO_5004175956" evidence="1">
    <location>
        <begin position="24"/>
        <end position="101"/>
    </location>
</feature>
<dbReference type="EMBL" id="DQ232699">
    <property type="protein sequence ID" value="ABB70524.1"/>
    <property type="molecule type" value="mRNA"/>
</dbReference>
<keyword evidence="1" id="KW-0732">Signal</keyword>
<dbReference type="CDD" id="cd19941">
    <property type="entry name" value="TIL"/>
    <property type="match status" value="1"/>
</dbReference>
<dbReference type="Gene3D" id="2.10.25.10">
    <property type="entry name" value="Laminin"/>
    <property type="match status" value="1"/>
</dbReference>
<reference evidence="3" key="1">
    <citation type="journal article" date="2006" name="Insect Mol. Biol.">
        <title>Cloning and characterization of protease inhibitor-like cDNAs from the Hessian fly mayetiola destructor (SAY).</title>
        <authorList>
            <person name="Maddur A.A."/>
            <person name="Liu X."/>
            <person name="Zhu Y.C."/>
            <person name="Fellers J.P."/>
            <person name="Oppert B."/>
            <person name="Park Y."/>
            <person name="Bai J."/>
            <person name="Wilde G.E."/>
            <person name="Chen M.S."/>
        </authorList>
    </citation>
    <scope>NUCLEOTIDE SEQUENCE</scope>
</reference>